<proteinExistence type="predicted"/>
<dbReference type="Gene3D" id="3.40.50.10070">
    <property type="entry name" value="TolB, N-terminal domain"/>
    <property type="match status" value="1"/>
</dbReference>
<dbReference type="SMART" id="SM00862">
    <property type="entry name" value="Trans_reg_C"/>
    <property type="match status" value="1"/>
</dbReference>
<feature type="DNA-binding region" description="OmpR/PhoB-type" evidence="2">
    <location>
        <begin position="3"/>
        <end position="101"/>
    </location>
</feature>
<dbReference type="InterPro" id="IPR036388">
    <property type="entry name" value="WH-like_DNA-bd_sf"/>
</dbReference>
<dbReference type="InterPro" id="IPR001867">
    <property type="entry name" value="OmpR/PhoB-type_DNA-bd"/>
</dbReference>
<name>A0A5C8NT25_9BURK</name>
<dbReference type="Gene3D" id="1.25.40.10">
    <property type="entry name" value="Tetratricopeptide repeat domain"/>
    <property type="match status" value="2"/>
</dbReference>
<dbReference type="SMART" id="SM00028">
    <property type="entry name" value="TPR"/>
    <property type="match status" value="3"/>
</dbReference>
<dbReference type="CDD" id="cd00383">
    <property type="entry name" value="trans_reg_C"/>
    <property type="match status" value="1"/>
</dbReference>
<dbReference type="GO" id="GO:0003677">
    <property type="term" value="F:DNA binding"/>
    <property type="evidence" value="ECO:0007669"/>
    <property type="project" value="UniProtKB-UniRule"/>
</dbReference>
<dbReference type="EMBL" id="VDUY01000006">
    <property type="protein sequence ID" value="TXL64152.1"/>
    <property type="molecule type" value="Genomic_DNA"/>
</dbReference>
<dbReference type="Proteomes" id="UP000321548">
    <property type="component" value="Unassembled WGS sequence"/>
</dbReference>
<dbReference type="GO" id="GO:0000160">
    <property type="term" value="P:phosphorelay signal transduction system"/>
    <property type="evidence" value="ECO:0007669"/>
    <property type="project" value="InterPro"/>
</dbReference>
<comment type="caution">
    <text evidence="4">The sequence shown here is derived from an EMBL/GenBank/DDBJ whole genome shotgun (WGS) entry which is preliminary data.</text>
</comment>
<evidence type="ECO:0000256" key="1">
    <source>
        <dbReference type="ARBA" id="ARBA00023125"/>
    </source>
</evidence>
<keyword evidence="1 2" id="KW-0238">DNA-binding</keyword>
<dbReference type="InterPro" id="IPR011990">
    <property type="entry name" value="TPR-like_helical_dom_sf"/>
</dbReference>
<evidence type="ECO:0000259" key="3">
    <source>
        <dbReference type="PROSITE" id="PS51755"/>
    </source>
</evidence>
<dbReference type="Gene3D" id="1.10.10.10">
    <property type="entry name" value="Winged helix-like DNA-binding domain superfamily/Winged helix DNA-binding domain"/>
    <property type="match status" value="1"/>
</dbReference>
<gene>
    <name evidence="4" type="ORF">FHP08_14515</name>
</gene>
<dbReference type="SUPFAM" id="SSF48452">
    <property type="entry name" value="TPR-like"/>
    <property type="match status" value="1"/>
</dbReference>
<evidence type="ECO:0000313" key="4">
    <source>
        <dbReference type="EMBL" id="TXL64152.1"/>
    </source>
</evidence>
<protein>
    <submittedName>
        <fullName evidence="4">Transcriptional regulator</fullName>
    </submittedName>
</protein>
<dbReference type="Pfam" id="PF00486">
    <property type="entry name" value="Trans_reg_C"/>
    <property type="match status" value="1"/>
</dbReference>
<dbReference type="OrthoDB" id="1971692at2"/>
<dbReference type="SUPFAM" id="SSF46894">
    <property type="entry name" value="C-terminal effector domain of the bipartite response regulators"/>
    <property type="match status" value="1"/>
</dbReference>
<evidence type="ECO:0000256" key="2">
    <source>
        <dbReference type="PROSITE-ProRule" id="PRU01091"/>
    </source>
</evidence>
<reference evidence="4 5" key="1">
    <citation type="submission" date="2019-06" db="EMBL/GenBank/DDBJ databases">
        <title>Quisquiliibacterium sp. nov., isolated from a maize field.</title>
        <authorList>
            <person name="Lin S.-Y."/>
            <person name="Tsai C.-F."/>
            <person name="Young C.-C."/>
        </authorList>
    </citation>
    <scope>NUCLEOTIDE SEQUENCE [LARGE SCALE GENOMIC DNA]</scope>
    <source>
        <strain evidence="4 5">CC-CFT501</strain>
    </source>
</reference>
<dbReference type="RefSeq" id="WP_147705213.1">
    <property type="nucleotide sequence ID" value="NZ_VDUY01000006.1"/>
</dbReference>
<dbReference type="PROSITE" id="PS51755">
    <property type="entry name" value="OMPR_PHOB"/>
    <property type="match status" value="1"/>
</dbReference>
<evidence type="ECO:0000313" key="5">
    <source>
        <dbReference type="Proteomes" id="UP000321548"/>
    </source>
</evidence>
<dbReference type="InterPro" id="IPR019734">
    <property type="entry name" value="TPR_rpt"/>
</dbReference>
<dbReference type="AlphaFoldDB" id="A0A5C8NT25"/>
<dbReference type="InterPro" id="IPR016032">
    <property type="entry name" value="Sig_transdc_resp-reg_C-effctor"/>
</dbReference>
<keyword evidence="5" id="KW-1185">Reference proteome</keyword>
<sequence>MRARRFQFGPYVLDPGRSVLLRDGAPVAIGNRAFALLRALVEADGRVVTKEGLLEAAWPGLIVEEGNLSVQVAALRRLLGEAPGGGEWVVTVARAGYRFAAPVAALDDPADDLTGPVSAGLAGRPSIAVLPFADLGGDPGTEYFADGIAEDLITALSRFRWFSVVGRSASFAFRGSTHGPAEIGRRLGVRYALEGSVRRSAGRIRMSVRMLETASGNQLWADRHDIAEGFALDEMFAVQDRIALQVAGAMEPELLRSESALAARRRHSGSATAWDRVHQGAWLFHHVVRDDHLRARELFREAARLDADLPEARVWLARVSAGIVAYGWSSDECADLREGVDAGLRAVQLDELNPYAHYGLAIASVYADAFEPAIRAARQAIELSPGFALGHLVLGMARLFAGDARGALAPLRKGLALNPHDPQNFVWNNLLAWALLFAYEPRDALAAATRALTIRPDWAPAAEAAAACHAELGELQVARPFLGRVVANAPGDVMAPLRRQNPDWAERMRALATRGGL</sequence>
<feature type="domain" description="OmpR/PhoB-type" evidence="3">
    <location>
        <begin position="3"/>
        <end position="101"/>
    </location>
</feature>
<dbReference type="GO" id="GO:0006355">
    <property type="term" value="P:regulation of DNA-templated transcription"/>
    <property type="evidence" value="ECO:0007669"/>
    <property type="project" value="InterPro"/>
</dbReference>
<accession>A0A5C8NT25</accession>
<organism evidence="4 5">
    <name type="scientific">Zeimonas arvi</name>
    <dbReference type="NCBI Taxonomy" id="2498847"/>
    <lineage>
        <taxon>Bacteria</taxon>
        <taxon>Pseudomonadati</taxon>
        <taxon>Pseudomonadota</taxon>
        <taxon>Betaproteobacteria</taxon>
        <taxon>Burkholderiales</taxon>
        <taxon>Burkholderiaceae</taxon>
        <taxon>Zeimonas</taxon>
    </lineage>
</organism>